<sequence length="154" mass="17650">MREFWTTTQQKDENCRLLAKKRFYDTVIPVSSIADGLGQMLDHYAHTDPTISGPDLLRLLGVGFRNGIYRLSGPFGRRLEGVMSGGKLRLWRFVVLYDLMSKLNRKSRPISFILEKTSYVASLYDGGRCHFEDGFATLLYRTVSAVVVYRYPDL</sequence>
<organism evidence="1 2">
    <name type="scientific">Umbelopsis ramanniana AG</name>
    <dbReference type="NCBI Taxonomy" id="1314678"/>
    <lineage>
        <taxon>Eukaryota</taxon>
        <taxon>Fungi</taxon>
        <taxon>Fungi incertae sedis</taxon>
        <taxon>Mucoromycota</taxon>
        <taxon>Mucoromycotina</taxon>
        <taxon>Umbelopsidomycetes</taxon>
        <taxon>Umbelopsidales</taxon>
        <taxon>Umbelopsidaceae</taxon>
        <taxon>Umbelopsis</taxon>
    </lineage>
</organism>
<dbReference type="AlphaFoldDB" id="A0AAD5EED5"/>
<gene>
    <name evidence="1" type="ORF">K450DRAFT_228513</name>
</gene>
<reference evidence="1" key="1">
    <citation type="submission" date="2021-06" db="EMBL/GenBank/DDBJ databases">
        <authorList>
            <consortium name="DOE Joint Genome Institute"/>
            <person name="Mondo S.J."/>
            <person name="Amses K.R."/>
            <person name="Simmons D.R."/>
            <person name="Longcore J.E."/>
            <person name="Seto K."/>
            <person name="Alves G.H."/>
            <person name="Bonds A.E."/>
            <person name="Quandt C.A."/>
            <person name="Davis W.J."/>
            <person name="Chang Y."/>
            <person name="Letcher P.M."/>
            <person name="Powell M.J."/>
            <person name="Kuo A."/>
            <person name="Labutti K."/>
            <person name="Pangilinan J."/>
            <person name="Andreopoulos W."/>
            <person name="Tritt A."/>
            <person name="Riley R."/>
            <person name="Hundley H."/>
            <person name="Johnson J."/>
            <person name="Lipzen A."/>
            <person name="Barry K."/>
            <person name="Berbee M.L."/>
            <person name="Buchler N.E."/>
            <person name="Grigoriev I.V."/>
            <person name="Spatafora J.W."/>
            <person name="Stajich J.E."/>
            <person name="James T.Y."/>
        </authorList>
    </citation>
    <scope>NUCLEOTIDE SEQUENCE</scope>
    <source>
        <strain evidence="1">AG</strain>
    </source>
</reference>
<proteinExistence type="predicted"/>
<dbReference type="RefSeq" id="XP_051447340.1">
    <property type="nucleotide sequence ID" value="XM_051586928.1"/>
</dbReference>
<protein>
    <submittedName>
        <fullName evidence="1">Uncharacterized protein</fullName>
    </submittedName>
</protein>
<keyword evidence="2" id="KW-1185">Reference proteome</keyword>
<comment type="caution">
    <text evidence="1">The sequence shown here is derived from an EMBL/GenBank/DDBJ whole genome shotgun (WGS) entry which is preliminary data.</text>
</comment>
<dbReference type="GeneID" id="75912276"/>
<reference evidence="1" key="2">
    <citation type="journal article" date="2022" name="Proc. Natl. Acad. Sci. U.S.A.">
        <title>Diploid-dominant life cycles characterize the early evolution of Fungi.</title>
        <authorList>
            <person name="Amses K.R."/>
            <person name="Simmons D.R."/>
            <person name="Longcore J.E."/>
            <person name="Mondo S.J."/>
            <person name="Seto K."/>
            <person name="Jeronimo G.H."/>
            <person name="Bonds A.E."/>
            <person name="Quandt C.A."/>
            <person name="Davis W.J."/>
            <person name="Chang Y."/>
            <person name="Federici B.A."/>
            <person name="Kuo A."/>
            <person name="LaButti K."/>
            <person name="Pangilinan J."/>
            <person name="Andreopoulos W."/>
            <person name="Tritt A."/>
            <person name="Riley R."/>
            <person name="Hundley H."/>
            <person name="Johnson J."/>
            <person name="Lipzen A."/>
            <person name="Barry K."/>
            <person name="Lang B.F."/>
            <person name="Cuomo C.A."/>
            <person name="Buchler N.E."/>
            <person name="Grigoriev I.V."/>
            <person name="Spatafora J.W."/>
            <person name="Stajich J.E."/>
            <person name="James T.Y."/>
        </authorList>
    </citation>
    <scope>NUCLEOTIDE SEQUENCE</scope>
    <source>
        <strain evidence="1">AG</strain>
    </source>
</reference>
<name>A0AAD5EED5_UMBRA</name>
<accession>A0AAD5EED5</accession>
<dbReference type="EMBL" id="MU620901">
    <property type="protein sequence ID" value="KAI8582336.1"/>
    <property type="molecule type" value="Genomic_DNA"/>
</dbReference>
<evidence type="ECO:0000313" key="2">
    <source>
        <dbReference type="Proteomes" id="UP001206595"/>
    </source>
</evidence>
<dbReference type="Proteomes" id="UP001206595">
    <property type="component" value="Unassembled WGS sequence"/>
</dbReference>
<evidence type="ECO:0000313" key="1">
    <source>
        <dbReference type="EMBL" id="KAI8582336.1"/>
    </source>
</evidence>